<sequence>GLCRPGRRARAGYAPTPPSRGQAAPAMAPESAGRASLSRAMGWWPHVALFLVTTAVTALNSVYFKRLLNCFRGGGSDGEPEHDYAVFVSVFDILLWAVRGCSARGARARASESNRGSRSAASSPTSV</sequence>
<evidence type="ECO:0000313" key="3">
    <source>
        <dbReference type="EMBL" id="CAK0792457.1"/>
    </source>
</evidence>
<accession>A0ABN9PLV1</accession>
<protein>
    <submittedName>
        <fullName evidence="3">Uncharacterized protein</fullName>
    </submittedName>
</protein>
<keyword evidence="4" id="KW-1185">Reference proteome</keyword>
<feature type="compositionally biased region" description="Basic residues" evidence="1">
    <location>
        <begin position="1"/>
        <end position="10"/>
    </location>
</feature>
<reference evidence="3" key="1">
    <citation type="submission" date="2023-10" db="EMBL/GenBank/DDBJ databases">
        <authorList>
            <person name="Chen Y."/>
            <person name="Shah S."/>
            <person name="Dougan E. K."/>
            <person name="Thang M."/>
            <person name="Chan C."/>
        </authorList>
    </citation>
    <scope>NUCLEOTIDE SEQUENCE [LARGE SCALE GENOMIC DNA]</scope>
</reference>
<feature type="region of interest" description="Disordered" evidence="1">
    <location>
        <begin position="1"/>
        <end position="31"/>
    </location>
</feature>
<gene>
    <name evidence="3" type="ORF">PCOR1329_LOCUS3030</name>
</gene>
<evidence type="ECO:0000256" key="1">
    <source>
        <dbReference type="SAM" id="MobiDB-lite"/>
    </source>
</evidence>
<organism evidence="3 4">
    <name type="scientific">Prorocentrum cordatum</name>
    <dbReference type="NCBI Taxonomy" id="2364126"/>
    <lineage>
        <taxon>Eukaryota</taxon>
        <taxon>Sar</taxon>
        <taxon>Alveolata</taxon>
        <taxon>Dinophyceae</taxon>
        <taxon>Prorocentrales</taxon>
        <taxon>Prorocentraceae</taxon>
        <taxon>Prorocentrum</taxon>
    </lineage>
</organism>
<feature type="region of interest" description="Disordered" evidence="1">
    <location>
        <begin position="105"/>
        <end position="127"/>
    </location>
</feature>
<proteinExistence type="predicted"/>
<feature type="transmembrane region" description="Helical" evidence="2">
    <location>
        <begin position="43"/>
        <end position="64"/>
    </location>
</feature>
<evidence type="ECO:0000313" key="4">
    <source>
        <dbReference type="Proteomes" id="UP001189429"/>
    </source>
</evidence>
<feature type="transmembrane region" description="Helical" evidence="2">
    <location>
        <begin position="84"/>
        <end position="101"/>
    </location>
</feature>
<keyword evidence="2" id="KW-0472">Membrane</keyword>
<feature type="compositionally biased region" description="Low complexity" evidence="1">
    <location>
        <begin position="111"/>
        <end position="127"/>
    </location>
</feature>
<feature type="non-terminal residue" evidence="3">
    <location>
        <position position="1"/>
    </location>
</feature>
<keyword evidence="2" id="KW-1133">Transmembrane helix</keyword>
<comment type="caution">
    <text evidence="3">The sequence shown here is derived from an EMBL/GenBank/DDBJ whole genome shotgun (WGS) entry which is preliminary data.</text>
</comment>
<evidence type="ECO:0000256" key="2">
    <source>
        <dbReference type="SAM" id="Phobius"/>
    </source>
</evidence>
<dbReference type="Proteomes" id="UP001189429">
    <property type="component" value="Unassembled WGS sequence"/>
</dbReference>
<keyword evidence="2" id="KW-0812">Transmembrane</keyword>
<dbReference type="EMBL" id="CAUYUJ010000775">
    <property type="protein sequence ID" value="CAK0792457.1"/>
    <property type="molecule type" value="Genomic_DNA"/>
</dbReference>
<name>A0ABN9PLV1_9DINO</name>